<feature type="domain" description="C2H2-type" evidence="11">
    <location>
        <begin position="492"/>
        <end position="519"/>
    </location>
</feature>
<feature type="domain" description="C2H2-type" evidence="11">
    <location>
        <begin position="352"/>
        <end position="379"/>
    </location>
</feature>
<dbReference type="Pfam" id="PF00096">
    <property type="entry name" value="zf-C2H2"/>
    <property type="match status" value="11"/>
</dbReference>
<accession>A0ABM5FDV6</accession>
<dbReference type="GeneID" id="110091739"/>
<organism evidence="14 15">
    <name type="scientific">Pogona vitticeps</name>
    <name type="common">central bearded dragon</name>
    <dbReference type="NCBI Taxonomy" id="103695"/>
    <lineage>
        <taxon>Eukaryota</taxon>
        <taxon>Metazoa</taxon>
        <taxon>Chordata</taxon>
        <taxon>Craniata</taxon>
        <taxon>Vertebrata</taxon>
        <taxon>Euteleostomi</taxon>
        <taxon>Lepidosauria</taxon>
        <taxon>Squamata</taxon>
        <taxon>Bifurcata</taxon>
        <taxon>Unidentata</taxon>
        <taxon>Episquamata</taxon>
        <taxon>Toxicofera</taxon>
        <taxon>Iguania</taxon>
        <taxon>Acrodonta</taxon>
        <taxon>Agamidae</taxon>
        <taxon>Amphibolurinae</taxon>
        <taxon>Pogona</taxon>
    </lineage>
</organism>
<feature type="domain" description="C2H2-type" evidence="11">
    <location>
        <begin position="576"/>
        <end position="603"/>
    </location>
</feature>
<dbReference type="SUPFAM" id="SSF47353">
    <property type="entry name" value="Retrovirus capsid dimerization domain-like"/>
    <property type="match status" value="1"/>
</dbReference>
<feature type="domain" description="C2H2-type" evidence="11">
    <location>
        <begin position="408"/>
        <end position="435"/>
    </location>
</feature>
<evidence type="ECO:0000256" key="10">
    <source>
        <dbReference type="SAM" id="MobiDB-lite"/>
    </source>
</evidence>
<feature type="domain" description="C2H2-type" evidence="11">
    <location>
        <begin position="548"/>
        <end position="575"/>
    </location>
</feature>
<feature type="domain" description="SCAN box" evidence="12">
    <location>
        <begin position="56"/>
        <end position="134"/>
    </location>
</feature>
<keyword evidence="8" id="KW-0539">Nucleus</keyword>
<evidence type="ECO:0000256" key="4">
    <source>
        <dbReference type="ARBA" id="ARBA00022771"/>
    </source>
</evidence>
<name>A0ABM5FDV6_9SAUR</name>
<evidence type="ECO:0000256" key="9">
    <source>
        <dbReference type="PROSITE-ProRule" id="PRU00042"/>
    </source>
</evidence>
<dbReference type="Gene3D" id="3.30.160.60">
    <property type="entry name" value="Classic Zinc Finger"/>
    <property type="match status" value="12"/>
</dbReference>
<feature type="domain" description="C2H2-type" evidence="11">
    <location>
        <begin position="520"/>
        <end position="547"/>
    </location>
</feature>
<reference evidence="14" key="1">
    <citation type="submission" date="2025-05" db="UniProtKB">
        <authorList>
            <consortium name="RefSeq"/>
        </authorList>
    </citation>
    <scope>NUCLEOTIDE SEQUENCE [LARGE SCALE GENOMIC DNA]</scope>
</reference>
<proteinExistence type="predicted"/>
<dbReference type="SMART" id="SM00431">
    <property type="entry name" value="SCAN"/>
    <property type="match status" value="1"/>
</dbReference>
<feature type="domain" description="KRAB" evidence="13">
    <location>
        <begin position="218"/>
        <end position="298"/>
    </location>
</feature>
<dbReference type="PANTHER" id="PTHR23235:SF178">
    <property type="entry name" value="C2H2-TYPE DOMAIN-CONTAINING PROTEIN-RELATED"/>
    <property type="match status" value="1"/>
</dbReference>
<dbReference type="InterPro" id="IPR036051">
    <property type="entry name" value="KRAB_dom_sf"/>
</dbReference>
<dbReference type="InterPro" id="IPR001909">
    <property type="entry name" value="KRAB"/>
</dbReference>
<evidence type="ECO:0000256" key="3">
    <source>
        <dbReference type="ARBA" id="ARBA00022737"/>
    </source>
</evidence>
<evidence type="ECO:0000256" key="5">
    <source>
        <dbReference type="ARBA" id="ARBA00022833"/>
    </source>
</evidence>
<feature type="domain" description="C2H2-type" evidence="11">
    <location>
        <begin position="324"/>
        <end position="351"/>
    </location>
</feature>
<dbReference type="SUPFAM" id="SSF57667">
    <property type="entry name" value="beta-beta-alpha zinc fingers"/>
    <property type="match status" value="7"/>
</dbReference>
<reference evidence="15" key="2">
    <citation type="submission" date="2025-08" db="UniProtKB">
        <authorList>
            <consortium name="RefSeq"/>
        </authorList>
    </citation>
    <scope>IDENTIFICATION</scope>
</reference>
<keyword evidence="5" id="KW-0862">Zinc</keyword>
<feature type="compositionally biased region" description="Basic and acidic residues" evidence="10">
    <location>
        <begin position="260"/>
        <end position="272"/>
    </location>
</feature>
<keyword evidence="14" id="KW-1185">Reference proteome</keyword>
<feature type="domain" description="C2H2-type" evidence="11">
    <location>
        <begin position="380"/>
        <end position="407"/>
    </location>
</feature>
<dbReference type="SMART" id="SM00349">
    <property type="entry name" value="KRAB"/>
    <property type="match status" value="1"/>
</dbReference>
<keyword evidence="6" id="KW-0805">Transcription regulation</keyword>
<dbReference type="RefSeq" id="XP_072843588.1">
    <property type="nucleotide sequence ID" value="XM_072987487.1"/>
</dbReference>
<feature type="domain" description="C2H2-type" evidence="11">
    <location>
        <begin position="604"/>
        <end position="631"/>
    </location>
</feature>
<gene>
    <name evidence="15" type="primary">LOC110091739</name>
</gene>
<feature type="region of interest" description="Disordered" evidence="10">
    <location>
        <begin position="659"/>
        <end position="678"/>
    </location>
</feature>
<dbReference type="InterPro" id="IPR013087">
    <property type="entry name" value="Znf_C2H2_type"/>
</dbReference>
<keyword evidence="4 9" id="KW-0863">Zinc-finger</keyword>
<dbReference type="Proteomes" id="UP001652642">
    <property type="component" value="Chromosome 2"/>
</dbReference>
<dbReference type="SMART" id="SM00355">
    <property type="entry name" value="ZnF_C2H2"/>
    <property type="match status" value="12"/>
</dbReference>
<protein>
    <submittedName>
        <fullName evidence="15">Uncharacterized protein isoform X1</fullName>
    </submittedName>
</protein>
<feature type="domain" description="C2H2-type" evidence="11">
    <location>
        <begin position="436"/>
        <end position="463"/>
    </location>
</feature>
<dbReference type="CDD" id="cd07765">
    <property type="entry name" value="KRAB_A-box"/>
    <property type="match status" value="1"/>
</dbReference>
<evidence type="ECO:0000256" key="8">
    <source>
        <dbReference type="ARBA" id="ARBA00023242"/>
    </source>
</evidence>
<evidence type="ECO:0000259" key="11">
    <source>
        <dbReference type="PROSITE" id="PS50157"/>
    </source>
</evidence>
<dbReference type="Pfam" id="PF02023">
    <property type="entry name" value="SCAN"/>
    <property type="match status" value="1"/>
</dbReference>
<sequence length="709" mass="79751">MGAAVEPRRKMAELESDCPEALRDPVAIPIGSEETLWEGLTERSPSEGIVTSETQRQRFRQFCYHEIKGPREVYTKLCNLCRRWLKPERHTKAQILDLVILEQFLTILPPEMSSWVRECGVESSSQAVALAEGFLLSQAEEKKQEEEKAQEALVAFPTESPKMPADPKQRPLFRWIVEEWDPSPILLGDGTKPGIPSQLSSLFGGARAAAVLPDEAPVSFEDLAIYFTDEEWALLNTDQKALHVEIMEENCANLASLASDGREGEKERDGHRSPLGGTEGEGEDQQSKETEGTEKRMNAPAASRSANVCEIPVRENARTEKEGSECLVCGETFRCKSSLRAHLKVHKEEKPFKCFDCEKSFSQRKGLIRHQRIHTGEKPYTCLECGKSFRQSAALITHQRIHTGEKPYTCLECGKSFCQKTTLVRHQRIHTGEKPYACLECGKSFSHRSQLTSHIRVHTGEKPYTCLECGKSFSQNTNLTLHQRTHTGEKPFRCLECGRSFSHSSTLMAHQRTHTGEKPFTCLECGQSFAQNASLIFHQRTHTGEKPYTCSECGKSFSTSTSLTSHRRIHTGEKPYTCSECGKSFCTSTNLVTHQKIHTGEKPFKCSECGENFRKKAHLLRHHMTHTGEKPYKCVDCGKSFSEKRNLVSHQKIHSEFWDGSPPNSSWASPSLDSKGVPVSQNSSPFQNILSRTSSQVESLECFTIFLNE</sequence>
<dbReference type="Gene3D" id="1.10.4020.10">
    <property type="entry name" value="DNA breaking-rejoining enzymes"/>
    <property type="match status" value="1"/>
</dbReference>
<dbReference type="PANTHER" id="PTHR23235">
    <property type="entry name" value="KRUEPPEL-LIKE TRANSCRIPTION FACTOR"/>
    <property type="match status" value="1"/>
</dbReference>
<feature type="compositionally biased region" description="Basic and acidic residues" evidence="10">
    <location>
        <begin position="285"/>
        <end position="297"/>
    </location>
</feature>
<dbReference type="InterPro" id="IPR036236">
    <property type="entry name" value="Znf_C2H2_sf"/>
</dbReference>
<feature type="domain" description="C2H2-type" evidence="11">
    <location>
        <begin position="464"/>
        <end position="491"/>
    </location>
</feature>
<keyword evidence="1" id="KW-0597">Phosphoprotein</keyword>
<evidence type="ECO:0000313" key="14">
    <source>
        <dbReference type="Proteomes" id="UP001652642"/>
    </source>
</evidence>
<dbReference type="InterPro" id="IPR038269">
    <property type="entry name" value="SCAN_sf"/>
</dbReference>
<evidence type="ECO:0000259" key="13">
    <source>
        <dbReference type="PROSITE" id="PS50805"/>
    </source>
</evidence>
<keyword evidence="2" id="KW-0479">Metal-binding</keyword>
<dbReference type="PROSITE" id="PS50157">
    <property type="entry name" value="ZINC_FINGER_C2H2_2"/>
    <property type="match status" value="12"/>
</dbReference>
<dbReference type="InterPro" id="IPR003309">
    <property type="entry name" value="SCAN_dom"/>
</dbReference>
<evidence type="ECO:0000313" key="15">
    <source>
        <dbReference type="RefSeq" id="XP_072843588.1"/>
    </source>
</evidence>
<dbReference type="Gene3D" id="6.10.140.140">
    <property type="match status" value="1"/>
</dbReference>
<evidence type="ECO:0000256" key="7">
    <source>
        <dbReference type="ARBA" id="ARBA00023163"/>
    </source>
</evidence>
<feature type="domain" description="C2H2-type" evidence="11">
    <location>
        <begin position="632"/>
        <end position="655"/>
    </location>
</feature>
<evidence type="ECO:0000256" key="2">
    <source>
        <dbReference type="ARBA" id="ARBA00022723"/>
    </source>
</evidence>
<feature type="region of interest" description="Disordered" evidence="10">
    <location>
        <begin position="258"/>
        <end position="304"/>
    </location>
</feature>
<keyword evidence="3" id="KW-0677">Repeat</keyword>
<evidence type="ECO:0000256" key="1">
    <source>
        <dbReference type="ARBA" id="ARBA00022553"/>
    </source>
</evidence>
<evidence type="ECO:0000256" key="6">
    <source>
        <dbReference type="ARBA" id="ARBA00023015"/>
    </source>
</evidence>
<keyword evidence="7" id="KW-0804">Transcription</keyword>
<dbReference type="PROSITE" id="PS50804">
    <property type="entry name" value="SCAN_BOX"/>
    <property type="match status" value="1"/>
</dbReference>
<feature type="compositionally biased region" description="Polar residues" evidence="10">
    <location>
        <begin position="662"/>
        <end position="672"/>
    </location>
</feature>
<dbReference type="Pfam" id="PF01352">
    <property type="entry name" value="KRAB"/>
    <property type="match status" value="1"/>
</dbReference>
<dbReference type="CDD" id="cd07936">
    <property type="entry name" value="SCAN"/>
    <property type="match status" value="1"/>
</dbReference>
<dbReference type="PROSITE" id="PS50805">
    <property type="entry name" value="KRAB"/>
    <property type="match status" value="1"/>
</dbReference>
<evidence type="ECO:0000259" key="12">
    <source>
        <dbReference type="PROSITE" id="PS50804"/>
    </source>
</evidence>
<dbReference type="SUPFAM" id="SSF109640">
    <property type="entry name" value="KRAB domain (Kruppel-associated box)"/>
    <property type="match status" value="1"/>
</dbReference>
<dbReference type="PROSITE" id="PS00028">
    <property type="entry name" value="ZINC_FINGER_C2H2_1"/>
    <property type="match status" value="12"/>
</dbReference>